<dbReference type="RefSeq" id="XP_005705229.1">
    <property type="nucleotide sequence ID" value="XM_005705172.1"/>
</dbReference>
<organism evidence="1 2">
    <name type="scientific">Galdieria sulphuraria</name>
    <name type="common">Red alga</name>
    <dbReference type="NCBI Taxonomy" id="130081"/>
    <lineage>
        <taxon>Eukaryota</taxon>
        <taxon>Rhodophyta</taxon>
        <taxon>Bangiophyceae</taxon>
        <taxon>Galdieriales</taxon>
        <taxon>Galdieriaceae</taxon>
        <taxon>Galdieria</taxon>
    </lineage>
</organism>
<reference evidence="2" key="1">
    <citation type="journal article" date="2013" name="Science">
        <title>Gene transfer from bacteria and archaea facilitated evolution of an extremophilic eukaryote.</title>
        <authorList>
            <person name="Schonknecht G."/>
            <person name="Chen W.H."/>
            <person name="Ternes C.M."/>
            <person name="Barbier G.G."/>
            <person name="Shrestha R.P."/>
            <person name="Stanke M."/>
            <person name="Brautigam A."/>
            <person name="Baker B.J."/>
            <person name="Banfield J.F."/>
            <person name="Garavito R.M."/>
            <person name="Carr K."/>
            <person name="Wilkerson C."/>
            <person name="Rensing S.A."/>
            <person name="Gagneul D."/>
            <person name="Dickenson N.E."/>
            <person name="Oesterhelt C."/>
            <person name="Lercher M.J."/>
            <person name="Weber A.P."/>
        </authorList>
    </citation>
    <scope>NUCLEOTIDE SEQUENCE [LARGE SCALE GENOMIC DNA]</scope>
    <source>
        <strain evidence="2">074W</strain>
    </source>
</reference>
<name>M2XYU8_GALSU</name>
<dbReference type="KEGG" id="gsl:Gasu_37620"/>
<evidence type="ECO:0000313" key="2">
    <source>
        <dbReference type="Proteomes" id="UP000030680"/>
    </source>
</evidence>
<proteinExistence type="predicted"/>
<dbReference type="EMBL" id="KB454516">
    <property type="protein sequence ID" value="EME28709.1"/>
    <property type="molecule type" value="Genomic_DNA"/>
</dbReference>
<dbReference type="GeneID" id="17087562"/>
<protein>
    <submittedName>
        <fullName evidence="1">Uncharacterized protein</fullName>
    </submittedName>
</protein>
<dbReference type="AlphaFoldDB" id="M2XYU8"/>
<gene>
    <name evidence="1" type="ORF">Gasu_37620</name>
</gene>
<dbReference type="Gramene" id="EME28709">
    <property type="protein sequence ID" value="EME28709"/>
    <property type="gene ID" value="Gasu_37620"/>
</dbReference>
<keyword evidence="2" id="KW-1185">Reference proteome</keyword>
<sequence>MLITPSTKLACIEFIFLKHTIRCCSSEDIVAGDFLASLHSEYQTNGSLTSLDCLSLSFHFFCCRKLDSDFVFSFFCESSFEKQDMLLFHLLY</sequence>
<dbReference type="Proteomes" id="UP000030680">
    <property type="component" value="Unassembled WGS sequence"/>
</dbReference>
<evidence type="ECO:0000313" key="1">
    <source>
        <dbReference type="EMBL" id="EME28709.1"/>
    </source>
</evidence>
<accession>M2XYU8</accession>